<organism evidence="2 3">
    <name type="scientific">Rhodotorula diobovata</name>
    <dbReference type="NCBI Taxonomy" id="5288"/>
    <lineage>
        <taxon>Eukaryota</taxon>
        <taxon>Fungi</taxon>
        <taxon>Dikarya</taxon>
        <taxon>Basidiomycota</taxon>
        <taxon>Pucciniomycotina</taxon>
        <taxon>Microbotryomycetes</taxon>
        <taxon>Sporidiobolales</taxon>
        <taxon>Sporidiobolaceae</taxon>
        <taxon>Rhodotorula</taxon>
    </lineage>
</organism>
<keyword evidence="3" id="KW-1185">Reference proteome</keyword>
<feature type="compositionally biased region" description="Polar residues" evidence="1">
    <location>
        <begin position="504"/>
        <end position="517"/>
    </location>
</feature>
<feature type="region of interest" description="Disordered" evidence="1">
    <location>
        <begin position="1"/>
        <end position="46"/>
    </location>
</feature>
<dbReference type="STRING" id="5288.A0A5C5FSF0"/>
<feature type="compositionally biased region" description="Low complexity" evidence="1">
    <location>
        <begin position="1232"/>
        <end position="1280"/>
    </location>
</feature>
<evidence type="ECO:0000256" key="1">
    <source>
        <dbReference type="SAM" id="MobiDB-lite"/>
    </source>
</evidence>
<feature type="compositionally biased region" description="Low complexity" evidence="1">
    <location>
        <begin position="965"/>
        <end position="996"/>
    </location>
</feature>
<gene>
    <name evidence="2" type="ORF">DMC30DRAFT_423765</name>
</gene>
<feature type="compositionally biased region" description="Gly residues" evidence="1">
    <location>
        <begin position="463"/>
        <end position="473"/>
    </location>
</feature>
<sequence length="1332" mass="136742">MAPLPGPLSPTSSPPSSPPFNTAPLAPPSPSPSPSHSQPAHDSDYAHIVRSLQRRSTDRVSLAALASPSRGALAEAHHPVPALEADLRLAAQIGQTLLADKTALQARLDAAERAKTKLLDRLTASVKEGNGLQRRLEETVANLENADASNRALLVSLEEDRKTISRLSSEAGRAVQAQTKLSALQRAHDDTRQELASERRRADAAEAKARKLGERATELEERLRRATADLEEMRQDKVLSARRSLDALNRARAAAGASKPRGAAAQRGAGAPAPLAPASGDYASDDDEGGAIAAGTDALSDNPEAKELLRMVETLARENTLLRSESMELRGLLDDSRDEQCDLRSAMMGAREAALPEEAEGAEDDEWEEGNDNDRPRRYSHASSAARSAVAAAPDAAALPEEEGAAGDLPSWASGASLVHSAARAADLSRTLSAGSGSDDPQSRRIGVGARPPPVTSASTGALGMGRRPGAGRGHSRRAMSMDVSSQVKSFIGSAPTSPRIEYSPSTRPASIFSNASEDVEPRPRRHHRPLSLSLGPSVFPLVPEDEHDRGPVSPFTRQAGTSHRRRPSQAPSLTGLSIGLASPRPVVNRGPRRSYSPERSPATGRTDAGTQTTPPRAPPPPTVLSPSSPGPSTPRSRSRASQRSPSPRLGPAPSSASSVHSTDAPASTAAPSLAVERAGRAEQRTAALGQLIEHAAKLLHRVQGADIATQEKRLRKQNLPGDVRHLAQANLRDLVSEIDSVRTHFRRVVELERATQARSPSPSAASAASAAAASADASLVTRRDFVSLVKLVRDLLFESSRLRMLVNQVQLDPALAASLKDMDVPDAFDALAGAASASATVASHASSSTAGGLLAPLSRLFGGAADPTPSSSSSLLSPGEHHSSLLSHKASSAQLRPPLAKRGGSSTVSTATVNVEFGSGQVRQAESAGSPVAQVPSPSTPTSGRAACRPRHGQVKRDLASIFAGASSSSSSSSTTARAGSSGPEHGSFSSSTSSATPIPQAQAHGHDAHSGAPAGRLASAAFSSAASYIPFGRLLSSYRPALSSTTNAVLDSLPHSSSAAARSPSAAGAGAAAAAAATDDRPPTLLERQLRPRGLSDSSIRSTFVAHANPHHRLVTAAGLALSAEPARADGEAAMSVSPAAAAAVAAGAVDALRERLREELGAGRGGGAGLAPVPAGAGAGAGEGRSVSRRPSAAHLRGRKASSSRLKGEPSTAATSPSSPPPPPPVPPVMVVTSSAATSESSLSLGTSPPPRTRTAPSSPQPISISTSPSPSALNAHAHAHAHEPGAGGTTGSHAASLLGSLASSAFESLAKQATGAGREEWKERGRLG</sequence>
<feature type="region of interest" description="Disordered" evidence="1">
    <location>
        <begin position="252"/>
        <end position="299"/>
    </location>
</feature>
<dbReference type="OrthoDB" id="4088568at2759"/>
<feature type="region of interest" description="Disordered" evidence="1">
    <location>
        <begin position="1165"/>
        <end position="1298"/>
    </location>
</feature>
<feature type="compositionally biased region" description="Low complexity" evidence="1">
    <location>
        <begin position="381"/>
        <end position="399"/>
    </location>
</feature>
<feature type="region of interest" description="Disordered" evidence="1">
    <location>
        <begin position="178"/>
        <end position="209"/>
    </location>
</feature>
<evidence type="ECO:0000313" key="3">
    <source>
        <dbReference type="Proteomes" id="UP000311382"/>
    </source>
</evidence>
<feature type="region of interest" description="Disordered" evidence="1">
    <location>
        <begin position="923"/>
        <end position="1016"/>
    </location>
</feature>
<feature type="region of interest" description="Disordered" evidence="1">
    <location>
        <begin position="866"/>
        <end position="908"/>
    </location>
</feature>
<comment type="caution">
    <text evidence="2">The sequence shown here is derived from an EMBL/GenBank/DDBJ whole genome shotgun (WGS) entry which is preliminary data.</text>
</comment>
<feature type="compositionally biased region" description="Pro residues" evidence="1">
    <location>
        <begin position="1"/>
        <end position="18"/>
    </location>
</feature>
<evidence type="ECO:0000313" key="2">
    <source>
        <dbReference type="EMBL" id="TNY19249.1"/>
    </source>
</evidence>
<feature type="compositionally biased region" description="Basic and acidic residues" evidence="1">
    <location>
        <begin position="186"/>
        <end position="209"/>
    </location>
</feature>
<feature type="region of interest" description="Disordered" evidence="1">
    <location>
        <begin position="350"/>
        <end position="672"/>
    </location>
</feature>
<feature type="compositionally biased region" description="Low complexity" evidence="1">
    <location>
        <begin position="871"/>
        <end position="894"/>
    </location>
</feature>
<feature type="compositionally biased region" description="Low complexity" evidence="1">
    <location>
        <begin position="252"/>
        <end position="280"/>
    </location>
</feature>
<feature type="region of interest" description="Disordered" evidence="1">
    <location>
        <begin position="1313"/>
        <end position="1332"/>
    </location>
</feature>
<feature type="compositionally biased region" description="Low complexity" evidence="1">
    <location>
        <begin position="662"/>
        <end position="672"/>
    </location>
</feature>
<accession>A0A5C5FSF0</accession>
<dbReference type="EMBL" id="SOZI01000102">
    <property type="protein sequence ID" value="TNY19249.1"/>
    <property type="molecule type" value="Genomic_DNA"/>
</dbReference>
<feature type="compositionally biased region" description="Polar residues" evidence="1">
    <location>
        <begin position="430"/>
        <end position="440"/>
    </location>
</feature>
<name>A0A5C5FSF0_9BASI</name>
<feature type="compositionally biased region" description="Pro residues" evidence="1">
    <location>
        <begin position="616"/>
        <end position="633"/>
    </location>
</feature>
<dbReference type="Proteomes" id="UP000311382">
    <property type="component" value="Unassembled WGS sequence"/>
</dbReference>
<proteinExistence type="predicted"/>
<feature type="compositionally biased region" description="Pro residues" evidence="1">
    <location>
        <begin position="1221"/>
        <end position="1231"/>
    </location>
</feature>
<protein>
    <submittedName>
        <fullName evidence="2">Uncharacterized protein</fullName>
    </submittedName>
</protein>
<feature type="compositionally biased region" description="Low complexity" evidence="1">
    <location>
        <begin position="634"/>
        <end position="650"/>
    </location>
</feature>
<feature type="compositionally biased region" description="Acidic residues" evidence="1">
    <location>
        <begin position="355"/>
        <end position="371"/>
    </location>
</feature>
<reference evidence="2 3" key="1">
    <citation type="submission" date="2019-03" db="EMBL/GenBank/DDBJ databases">
        <title>Rhodosporidium diobovatum UCD-FST 08-225 genome sequencing, assembly, and annotation.</title>
        <authorList>
            <person name="Fakankun I.U."/>
            <person name="Fristensky B."/>
            <person name="Levin D.B."/>
        </authorList>
    </citation>
    <scope>NUCLEOTIDE SEQUENCE [LARGE SCALE GENOMIC DNA]</scope>
    <source>
        <strain evidence="2 3">UCD-FST 08-225</strain>
    </source>
</reference>
<feature type="compositionally biased region" description="Basic and acidic residues" evidence="1">
    <location>
        <begin position="1321"/>
        <end position="1332"/>
    </location>
</feature>